<dbReference type="GO" id="GO:0003677">
    <property type="term" value="F:DNA binding"/>
    <property type="evidence" value="ECO:0007669"/>
    <property type="project" value="UniProtKB-UniRule"/>
</dbReference>
<keyword evidence="5" id="KW-1185">Reference proteome</keyword>
<dbReference type="InterPro" id="IPR009057">
    <property type="entry name" value="Homeodomain-like_sf"/>
</dbReference>
<dbReference type="Pfam" id="PF00440">
    <property type="entry name" value="TetR_N"/>
    <property type="match status" value="1"/>
</dbReference>
<evidence type="ECO:0000256" key="2">
    <source>
        <dbReference type="PROSITE-ProRule" id="PRU00335"/>
    </source>
</evidence>
<evidence type="ECO:0000313" key="4">
    <source>
        <dbReference type="EMBL" id="GES05234.1"/>
    </source>
</evidence>
<evidence type="ECO:0000256" key="1">
    <source>
        <dbReference type="ARBA" id="ARBA00023125"/>
    </source>
</evidence>
<evidence type="ECO:0000259" key="3">
    <source>
        <dbReference type="PROSITE" id="PS50977"/>
    </source>
</evidence>
<dbReference type="Proteomes" id="UP000334990">
    <property type="component" value="Unassembled WGS sequence"/>
</dbReference>
<feature type="DNA-binding region" description="H-T-H motif" evidence="2">
    <location>
        <begin position="29"/>
        <end position="48"/>
    </location>
</feature>
<dbReference type="InterPro" id="IPR041467">
    <property type="entry name" value="Sco4008_C"/>
</dbReference>
<name>A0A5M3W8P4_9ACTN</name>
<dbReference type="PROSITE" id="PS50977">
    <property type="entry name" value="HTH_TETR_2"/>
    <property type="match status" value="1"/>
</dbReference>
<dbReference type="EMBL" id="BLAD01000096">
    <property type="protein sequence ID" value="GES05234.1"/>
    <property type="molecule type" value="Genomic_DNA"/>
</dbReference>
<dbReference type="InterPro" id="IPR036271">
    <property type="entry name" value="Tet_transcr_reg_TetR-rel_C_sf"/>
</dbReference>
<dbReference type="SUPFAM" id="SSF46689">
    <property type="entry name" value="Homeodomain-like"/>
    <property type="match status" value="1"/>
</dbReference>
<dbReference type="InterPro" id="IPR050109">
    <property type="entry name" value="HTH-type_TetR-like_transc_reg"/>
</dbReference>
<dbReference type="RefSeq" id="WP_155341262.1">
    <property type="nucleotide sequence ID" value="NZ_BAAABN010000001.1"/>
</dbReference>
<protein>
    <submittedName>
        <fullName evidence="4">Putative TetR family regulatory protein</fullName>
    </submittedName>
</protein>
<gene>
    <name evidence="4" type="ORF">Acor_73020</name>
</gene>
<reference evidence="4 5" key="1">
    <citation type="submission" date="2019-10" db="EMBL/GenBank/DDBJ databases">
        <title>Whole genome shotgun sequence of Acrocarpospora corrugata NBRC 13972.</title>
        <authorList>
            <person name="Ichikawa N."/>
            <person name="Kimura A."/>
            <person name="Kitahashi Y."/>
            <person name="Komaki H."/>
            <person name="Oguchi A."/>
        </authorList>
    </citation>
    <scope>NUCLEOTIDE SEQUENCE [LARGE SCALE GENOMIC DNA]</scope>
    <source>
        <strain evidence="4 5">NBRC 13972</strain>
    </source>
</reference>
<dbReference type="Pfam" id="PF17926">
    <property type="entry name" value="TetR_C_21"/>
    <property type="match status" value="1"/>
</dbReference>
<comment type="caution">
    <text evidence="4">The sequence shown here is derived from an EMBL/GenBank/DDBJ whole genome shotgun (WGS) entry which is preliminary data.</text>
</comment>
<dbReference type="PRINTS" id="PR00455">
    <property type="entry name" value="HTHTETR"/>
</dbReference>
<sequence length="188" mass="20551">MPPDATATKTRILDAAFAEFAEYGLAGARMDRIAEKADANKRSIYVHFGHKEELFDLVVARTLAAVSEAVPFNPADLPGYAGALFDYILTSPDLVRLATWAQFERPEATTAEINAYRKKVEALAQHDGRATTHTNPVDVLALVHALIFAWFTTSPALRGLAPEEQWSPERLAAHRAAVIAAVQALVDR</sequence>
<dbReference type="PANTHER" id="PTHR30328">
    <property type="entry name" value="TRANSCRIPTIONAL REPRESSOR"/>
    <property type="match status" value="1"/>
</dbReference>
<dbReference type="PANTHER" id="PTHR30328:SF54">
    <property type="entry name" value="HTH-TYPE TRANSCRIPTIONAL REPRESSOR SCO4008"/>
    <property type="match status" value="1"/>
</dbReference>
<evidence type="ECO:0000313" key="5">
    <source>
        <dbReference type="Proteomes" id="UP000334990"/>
    </source>
</evidence>
<proteinExistence type="predicted"/>
<keyword evidence="1 2" id="KW-0238">DNA-binding</keyword>
<accession>A0A5M3W8P4</accession>
<dbReference type="Gene3D" id="1.10.357.10">
    <property type="entry name" value="Tetracycline Repressor, domain 2"/>
    <property type="match status" value="1"/>
</dbReference>
<organism evidence="4 5">
    <name type="scientific">Acrocarpospora corrugata</name>
    <dbReference type="NCBI Taxonomy" id="35763"/>
    <lineage>
        <taxon>Bacteria</taxon>
        <taxon>Bacillati</taxon>
        <taxon>Actinomycetota</taxon>
        <taxon>Actinomycetes</taxon>
        <taxon>Streptosporangiales</taxon>
        <taxon>Streptosporangiaceae</taxon>
        <taxon>Acrocarpospora</taxon>
    </lineage>
</organism>
<dbReference type="InterPro" id="IPR001647">
    <property type="entry name" value="HTH_TetR"/>
</dbReference>
<dbReference type="GO" id="GO:0006355">
    <property type="term" value="P:regulation of DNA-templated transcription"/>
    <property type="evidence" value="ECO:0007669"/>
    <property type="project" value="UniProtKB-ARBA"/>
</dbReference>
<dbReference type="SUPFAM" id="SSF48498">
    <property type="entry name" value="Tetracyclin repressor-like, C-terminal domain"/>
    <property type="match status" value="1"/>
</dbReference>
<dbReference type="OrthoDB" id="4726108at2"/>
<feature type="domain" description="HTH tetR-type" evidence="3">
    <location>
        <begin position="6"/>
        <end position="66"/>
    </location>
</feature>
<dbReference type="AlphaFoldDB" id="A0A5M3W8P4"/>